<gene>
    <name evidence="1" type="ORF">HPB47_019018</name>
</gene>
<dbReference type="EMBL" id="JABSTQ010008400">
    <property type="protein sequence ID" value="KAG0434554.1"/>
    <property type="molecule type" value="Genomic_DNA"/>
</dbReference>
<accession>A0AC60QJ93</accession>
<dbReference type="Proteomes" id="UP000805193">
    <property type="component" value="Unassembled WGS sequence"/>
</dbReference>
<comment type="caution">
    <text evidence="1">The sequence shown here is derived from an EMBL/GenBank/DDBJ whole genome shotgun (WGS) entry which is preliminary data.</text>
</comment>
<reference evidence="1 2" key="1">
    <citation type="journal article" date="2020" name="Cell">
        <title>Large-Scale Comparative Analyses of Tick Genomes Elucidate Their Genetic Diversity and Vector Capacities.</title>
        <authorList>
            <consortium name="Tick Genome and Microbiome Consortium (TIGMIC)"/>
            <person name="Jia N."/>
            <person name="Wang J."/>
            <person name="Shi W."/>
            <person name="Du L."/>
            <person name="Sun Y."/>
            <person name="Zhan W."/>
            <person name="Jiang J.F."/>
            <person name="Wang Q."/>
            <person name="Zhang B."/>
            <person name="Ji P."/>
            <person name="Bell-Sakyi L."/>
            <person name="Cui X.M."/>
            <person name="Yuan T.T."/>
            <person name="Jiang B.G."/>
            <person name="Yang W.F."/>
            <person name="Lam T.T."/>
            <person name="Chang Q.C."/>
            <person name="Ding S.J."/>
            <person name="Wang X.J."/>
            <person name="Zhu J.G."/>
            <person name="Ruan X.D."/>
            <person name="Zhao L."/>
            <person name="Wei J.T."/>
            <person name="Ye R.Z."/>
            <person name="Que T.C."/>
            <person name="Du C.H."/>
            <person name="Zhou Y.H."/>
            <person name="Cheng J.X."/>
            <person name="Dai P.F."/>
            <person name="Guo W.B."/>
            <person name="Han X.H."/>
            <person name="Huang E.J."/>
            <person name="Li L.F."/>
            <person name="Wei W."/>
            <person name="Gao Y.C."/>
            <person name="Liu J.Z."/>
            <person name="Shao H.Z."/>
            <person name="Wang X."/>
            <person name="Wang C.C."/>
            <person name="Yang T.C."/>
            <person name="Huo Q.B."/>
            <person name="Li W."/>
            <person name="Chen H.Y."/>
            <person name="Chen S.E."/>
            <person name="Zhou L.G."/>
            <person name="Ni X.B."/>
            <person name="Tian J.H."/>
            <person name="Sheng Y."/>
            <person name="Liu T."/>
            <person name="Pan Y.S."/>
            <person name="Xia L.Y."/>
            <person name="Li J."/>
            <person name="Zhao F."/>
            <person name="Cao W.C."/>
        </authorList>
    </citation>
    <scope>NUCLEOTIDE SEQUENCE [LARGE SCALE GENOMIC DNA]</scope>
    <source>
        <strain evidence="1">Iper-2018</strain>
    </source>
</reference>
<organism evidence="1 2">
    <name type="scientific">Ixodes persulcatus</name>
    <name type="common">Taiga tick</name>
    <dbReference type="NCBI Taxonomy" id="34615"/>
    <lineage>
        <taxon>Eukaryota</taxon>
        <taxon>Metazoa</taxon>
        <taxon>Ecdysozoa</taxon>
        <taxon>Arthropoda</taxon>
        <taxon>Chelicerata</taxon>
        <taxon>Arachnida</taxon>
        <taxon>Acari</taxon>
        <taxon>Parasitiformes</taxon>
        <taxon>Ixodida</taxon>
        <taxon>Ixodoidea</taxon>
        <taxon>Ixodidae</taxon>
        <taxon>Ixodinae</taxon>
        <taxon>Ixodes</taxon>
    </lineage>
</organism>
<evidence type="ECO:0000313" key="2">
    <source>
        <dbReference type="Proteomes" id="UP000805193"/>
    </source>
</evidence>
<keyword evidence="2" id="KW-1185">Reference proteome</keyword>
<protein>
    <submittedName>
        <fullName evidence="1">Uncharacterized protein</fullName>
    </submittedName>
</protein>
<sequence>MDQGNASSDGDVTATSGDSALAAIEVRLPTFWPKNPQVWFTQVEASFHLRRITPQIARYYHVVASLPAKVADQLDDVLALPPREDAYDHLKTILLARTMTSESSRIQQLLTAEELGDRRPTQLLHRMKQLLGPQASDAQGSILRELFLQKLPQGMHMILAAADDMPLDRLAVLADRTAEYSSQTYKCRFCPAAPESTAQRPEYLSKHAQASTRPPSPTRRAAVGARHQGLRSMLTFSAGAGWGASLCLTWAGRSTICHGSWSAMAHTAPSVSMVGRDPEVNKGAPTSPLFAVPLVVIAQTFPKWKGGRAFWTSVALLGASSSMAAIGETWVRSRLGSRRSCADCAVIGRSAYPHAMVALQVPLQGLSPDCPGSCGVGRGVPFFCASELIGCWEGDARGVSLSLRLSSYTWGFASWNHASVSSPNPTPASSSPVTAAGSLLSAIRERALCPASPFQAFDPLF</sequence>
<proteinExistence type="predicted"/>
<evidence type="ECO:0000313" key="1">
    <source>
        <dbReference type="EMBL" id="KAG0434554.1"/>
    </source>
</evidence>
<name>A0AC60QJ93_IXOPE</name>